<accession>A0A5M8Q998</accession>
<reference evidence="2 4" key="1">
    <citation type="submission" date="2019-07" db="EMBL/GenBank/DDBJ databases">
        <authorList>
            <person name="Qu J.-H."/>
        </authorList>
    </citation>
    <scope>NUCLEOTIDE SEQUENCE [LARGE SCALE GENOMIC DNA]</scope>
    <source>
        <strain evidence="2 4">MDT1-10-3</strain>
    </source>
</reference>
<reference evidence="3 5" key="3">
    <citation type="submission" date="2024-08" db="EMBL/GenBank/DDBJ databases">
        <authorList>
            <person name="Wei W."/>
        </authorList>
    </citation>
    <scope>NUCLEOTIDE SEQUENCE [LARGE SCALE GENOMIC DNA]</scope>
    <source>
        <strain evidence="3 5">XU2</strain>
    </source>
</reference>
<dbReference type="Gene3D" id="3.90.1750.20">
    <property type="entry name" value="Putative Large Serine Recombinase, Chain B, Domain 2"/>
    <property type="match status" value="1"/>
</dbReference>
<dbReference type="Gene3D" id="3.40.50.1390">
    <property type="entry name" value="Resolvase, N-terminal catalytic domain"/>
    <property type="match status" value="1"/>
</dbReference>
<dbReference type="EMBL" id="VKKZ01000022">
    <property type="protein sequence ID" value="KAA6432537.1"/>
    <property type="molecule type" value="Genomic_DNA"/>
</dbReference>
<name>A0A5M8Q998_9BACT</name>
<dbReference type="EMBL" id="JBGOGF010000004">
    <property type="protein sequence ID" value="MFA1771306.1"/>
    <property type="molecule type" value="Genomic_DNA"/>
</dbReference>
<organism evidence="2 4">
    <name type="scientific">Rufibacter glacialis</name>
    <dbReference type="NCBI Taxonomy" id="1259555"/>
    <lineage>
        <taxon>Bacteria</taxon>
        <taxon>Pseudomonadati</taxon>
        <taxon>Bacteroidota</taxon>
        <taxon>Cytophagia</taxon>
        <taxon>Cytophagales</taxon>
        <taxon>Hymenobacteraceae</taxon>
        <taxon>Rufibacter</taxon>
    </lineage>
</organism>
<dbReference type="SUPFAM" id="SSF53041">
    <property type="entry name" value="Resolvase-like"/>
    <property type="match status" value="1"/>
</dbReference>
<sequence length="211" mass="23813">METQPTSCESYAKHHGYQVLGHLGGTCESAKSDERKEFKRMLDFVKNNKHKIGYIIVHFHDRFSRSGTSAAFIADQLRQLGISLLAVAQPVDTSTAMGMLMQQLYFSMSHLDNHQRKERYTAGMLAMVRKGCWPGKAPMGYDLLKANGEQVIRPNKIGRLIRKAFHLKAEQGLSNTDIIKRLKAPGLSLLNQTLTKIFRNPFYCSLVTHAC</sequence>
<dbReference type="Proteomes" id="UP000323866">
    <property type="component" value="Unassembled WGS sequence"/>
</dbReference>
<dbReference type="PROSITE" id="PS51736">
    <property type="entry name" value="RECOMBINASES_3"/>
    <property type="match status" value="1"/>
</dbReference>
<feature type="domain" description="Resolvase/invertase-type recombinase catalytic" evidence="1">
    <location>
        <begin position="1"/>
        <end position="131"/>
    </location>
</feature>
<protein>
    <submittedName>
        <fullName evidence="2">Recombinase family protein</fullName>
    </submittedName>
</protein>
<keyword evidence="5" id="KW-1185">Reference proteome</keyword>
<dbReference type="InterPro" id="IPR036162">
    <property type="entry name" value="Resolvase-like_N_sf"/>
</dbReference>
<evidence type="ECO:0000313" key="5">
    <source>
        <dbReference type="Proteomes" id="UP001570846"/>
    </source>
</evidence>
<dbReference type="CDD" id="cd00338">
    <property type="entry name" value="Ser_Recombinase"/>
    <property type="match status" value="1"/>
</dbReference>
<reference evidence="2 4" key="2">
    <citation type="submission" date="2019-09" db="EMBL/GenBank/DDBJ databases">
        <title>A bacterium isolated from glacier soil.</title>
        <authorList>
            <person name="Liu Q."/>
        </authorList>
    </citation>
    <scope>NUCLEOTIDE SEQUENCE [LARGE SCALE GENOMIC DNA]</scope>
    <source>
        <strain evidence="2 4">MDT1-10-3</strain>
    </source>
</reference>
<dbReference type="SMART" id="SM00857">
    <property type="entry name" value="Resolvase"/>
    <property type="match status" value="1"/>
</dbReference>
<dbReference type="InterPro" id="IPR006119">
    <property type="entry name" value="Resolv_N"/>
</dbReference>
<dbReference type="RefSeq" id="WP_149099568.1">
    <property type="nucleotide sequence ID" value="NZ_BMMG01000005.1"/>
</dbReference>
<proteinExistence type="predicted"/>
<evidence type="ECO:0000313" key="3">
    <source>
        <dbReference type="EMBL" id="MFA1771306.1"/>
    </source>
</evidence>
<gene>
    <name evidence="3" type="ORF">ACD591_08390</name>
    <name evidence="2" type="ORF">FOE74_15720</name>
</gene>
<evidence type="ECO:0000313" key="4">
    <source>
        <dbReference type="Proteomes" id="UP000323866"/>
    </source>
</evidence>
<dbReference type="Pfam" id="PF00239">
    <property type="entry name" value="Resolvase"/>
    <property type="match status" value="1"/>
</dbReference>
<dbReference type="GO" id="GO:0000150">
    <property type="term" value="F:DNA strand exchange activity"/>
    <property type="evidence" value="ECO:0007669"/>
    <property type="project" value="InterPro"/>
</dbReference>
<evidence type="ECO:0000259" key="1">
    <source>
        <dbReference type="PROSITE" id="PS51736"/>
    </source>
</evidence>
<dbReference type="PANTHER" id="PTHR30461">
    <property type="entry name" value="DNA-INVERTASE FROM LAMBDOID PROPHAGE"/>
    <property type="match status" value="1"/>
</dbReference>
<dbReference type="InterPro" id="IPR050639">
    <property type="entry name" value="SSR_resolvase"/>
</dbReference>
<dbReference type="OrthoDB" id="9815006at2"/>
<dbReference type="Proteomes" id="UP001570846">
    <property type="component" value="Unassembled WGS sequence"/>
</dbReference>
<dbReference type="InterPro" id="IPR038109">
    <property type="entry name" value="DNA_bind_recomb_sf"/>
</dbReference>
<dbReference type="PANTHER" id="PTHR30461:SF23">
    <property type="entry name" value="DNA RECOMBINASE-RELATED"/>
    <property type="match status" value="1"/>
</dbReference>
<comment type="caution">
    <text evidence="2">The sequence shown here is derived from an EMBL/GenBank/DDBJ whole genome shotgun (WGS) entry which is preliminary data.</text>
</comment>
<evidence type="ECO:0000313" key="2">
    <source>
        <dbReference type="EMBL" id="KAA6432537.1"/>
    </source>
</evidence>
<dbReference type="GO" id="GO:0003677">
    <property type="term" value="F:DNA binding"/>
    <property type="evidence" value="ECO:0007669"/>
    <property type="project" value="InterPro"/>
</dbReference>
<dbReference type="AlphaFoldDB" id="A0A5M8Q998"/>